<evidence type="ECO:0000256" key="2">
    <source>
        <dbReference type="ARBA" id="ARBA00013855"/>
    </source>
</evidence>
<keyword evidence="3" id="KW-0133">Cell shape</keyword>
<dbReference type="GO" id="GO:0005886">
    <property type="term" value="C:plasma membrane"/>
    <property type="evidence" value="ECO:0007669"/>
    <property type="project" value="TreeGrafter"/>
</dbReference>
<reference evidence="7 8" key="1">
    <citation type="journal article" date="2016" name="Nat. Commun.">
        <title>Thousands of microbial genomes shed light on interconnected biogeochemical processes in an aquifer system.</title>
        <authorList>
            <person name="Anantharaman K."/>
            <person name="Brown C.T."/>
            <person name="Hug L.A."/>
            <person name="Sharon I."/>
            <person name="Castelle C.J."/>
            <person name="Probst A.J."/>
            <person name="Thomas B.C."/>
            <person name="Singh A."/>
            <person name="Wilkins M.J."/>
            <person name="Karaoz U."/>
            <person name="Brodie E.L."/>
            <person name="Williams K.H."/>
            <person name="Hubbard S.S."/>
            <person name="Banfield J.F."/>
        </authorList>
    </citation>
    <scope>NUCLEOTIDE SEQUENCE [LARGE SCALE GENOMIC DNA]</scope>
</reference>
<dbReference type="InterPro" id="IPR042177">
    <property type="entry name" value="Cell/Rod_1"/>
</dbReference>
<evidence type="ECO:0000256" key="1">
    <source>
        <dbReference type="ARBA" id="ARBA00009369"/>
    </source>
</evidence>
<protein>
    <recommendedName>
        <fullName evidence="2">Cell shape-determining protein MreC</fullName>
    </recommendedName>
    <alternativeName>
        <fullName evidence="4">Cell shape protein MreC</fullName>
    </alternativeName>
</protein>
<dbReference type="Proteomes" id="UP000177306">
    <property type="component" value="Unassembled WGS sequence"/>
</dbReference>
<dbReference type="InterPro" id="IPR007221">
    <property type="entry name" value="MreC"/>
</dbReference>
<dbReference type="Gene3D" id="2.40.10.350">
    <property type="entry name" value="Rod shape-determining protein MreC, domain 2"/>
    <property type="match status" value="1"/>
</dbReference>
<accession>A0A1F6EFP4</accession>
<sequence length="273" mass="29334">MFISPRQKPNHTVLFRWGIVFVFAFFVWRFSAFTHFLEKALFSVAAPVWRAEGIVTKAVQSRAPLWKSKQSLVTQNGFLAEQNAFLRAELYVLPVLKKENEELKELLGRAESGSEALSARVLVRPGRSLYDTLILDRGGEDGVAVGDIITAYGDVALGTVERVYARTAVARLFSSPGESVEVILGEGGTPVIAEGVGGGAFTVSVPKGISVKEGDTVVFPAAEVALLGVVGAVESAPGASFQNVFFQFPINLYELKWVEVLMGGMPGSGIAPL</sequence>
<dbReference type="InterPro" id="IPR055342">
    <property type="entry name" value="MreC_beta-barrel_core"/>
</dbReference>
<dbReference type="PANTHER" id="PTHR34138">
    <property type="entry name" value="CELL SHAPE-DETERMINING PROTEIN MREC"/>
    <property type="match status" value="1"/>
</dbReference>
<gene>
    <name evidence="7" type="ORF">A3A38_02215</name>
</gene>
<evidence type="ECO:0000259" key="6">
    <source>
        <dbReference type="Pfam" id="PF04085"/>
    </source>
</evidence>
<keyword evidence="5" id="KW-0472">Membrane</keyword>
<dbReference type="GO" id="GO:0008360">
    <property type="term" value="P:regulation of cell shape"/>
    <property type="evidence" value="ECO:0007669"/>
    <property type="project" value="UniProtKB-KW"/>
</dbReference>
<comment type="similarity">
    <text evidence="1">Belongs to the MreC family.</text>
</comment>
<dbReference type="Gene3D" id="2.40.10.340">
    <property type="entry name" value="Rod shape-determining protein MreC, domain 1"/>
    <property type="match status" value="1"/>
</dbReference>
<keyword evidence="5" id="KW-1133">Transmembrane helix</keyword>
<evidence type="ECO:0000256" key="4">
    <source>
        <dbReference type="ARBA" id="ARBA00032089"/>
    </source>
</evidence>
<dbReference type="AlphaFoldDB" id="A0A1F6EFP4"/>
<keyword evidence="5" id="KW-0812">Transmembrane</keyword>
<comment type="caution">
    <text evidence="7">The sequence shown here is derived from an EMBL/GenBank/DDBJ whole genome shotgun (WGS) entry which is preliminary data.</text>
</comment>
<dbReference type="EMBL" id="MFLY01000050">
    <property type="protein sequence ID" value="OGG72476.1"/>
    <property type="molecule type" value="Genomic_DNA"/>
</dbReference>
<evidence type="ECO:0000256" key="5">
    <source>
        <dbReference type="SAM" id="Phobius"/>
    </source>
</evidence>
<feature type="transmembrane region" description="Helical" evidence="5">
    <location>
        <begin position="12"/>
        <end position="31"/>
    </location>
</feature>
<dbReference type="Pfam" id="PF04085">
    <property type="entry name" value="MreC"/>
    <property type="match status" value="1"/>
</dbReference>
<feature type="domain" description="Rod shape-determining protein MreC beta-barrel core" evidence="6">
    <location>
        <begin position="122"/>
        <end position="261"/>
    </location>
</feature>
<dbReference type="PANTHER" id="PTHR34138:SF1">
    <property type="entry name" value="CELL SHAPE-DETERMINING PROTEIN MREC"/>
    <property type="match status" value="1"/>
</dbReference>
<organism evidence="7 8">
    <name type="scientific">Candidatus Kaiserbacteria bacterium RIFCSPLOWO2_01_FULL_53_17</name>
    <dbReference type="NCBI Taxonomy" id="1798511"/>
    <lineage>
        <taxon>Bacteria</taxon>
        <taxon>Candidatus Kaiseribacteriota</taxon>
    </lineage>
</organism>
<evidence type="ECO:0000313" key="8">
    <source>
        <dbReference type="Proteomes" id="UP000177306"/>
    </source>
</evidence>
<proteinExistence type="inferred from homology"/>
<evidence type="ECO:0000256" key="3">
    <source>
        <dbReference type="ARBA" id="ARBA00022960"/>
    </source>
</evidence>
<evidence type="ECO:0000313" key="7">
    <source>
        <dbReference type="EMBL" id="OGG72476.1"/>
    </source>
</evidence>
<dbReference type="InterPro" id="IPR042175">
    <property type="entry name" value="Cell/Rod_MreC_2"/>
</dbReference>
<name>A0A1F6EFP4_9BACT</name>